<feature type="compositionally biased region" description="Low complexity" evidence="1">
    <location>
        <begin position="91"/>
        <end position="102"/>
    </location>
</feature>
<gene>
    <name evidence="2" type="ORF">BJ212DRAFT_104056</name>
</gene>
<comment type="caution">
    <text evidence="2">The sequence shown here is derived from an EMBL/GenBank/DDBJ whole genome shotgun (WGS) entry which is preliminary data.</text>
</comment>
<dbReference type="AlphaFoldDB" id="A0A9P7EDQ7"/>
<feature type="compositionally biased region" description="Basic and acidic residues" evidence="1">
    <location>
        <begin position="16"/>
        <end position="25"/>
    </location>
</feature>
<name>A0A9P7EDQ7_9AGAM</name>
<sequence length="291" mass="31469">MGHQCPPNTGLGASKLEGDESRQRGESLTNTQSSLAGFNGNIWKWSMRVRGKDPTSVSMAPCPEVVGVSTVCGFQSSAVTCSAPRAVAHTSGSSQPALSSPSRTLSSQLDRCQRGSAHDLLSARKNKGKQRDDPPPDAQSPPSHDRTLLGHLDSKDSRGSWERLMQARGKNSTFGSLYSSTRLANAPQRRIPRNPWHWNSSLCPGRSSRHLVDITACRDEDRYAITPESDAEAAAAMLRTNDDMADSSTRPGQPAVAVQVSQGRPTQTQVSTAEHEEIIVRCCGFFIGYVH</sequence>
<proteinExistence type="predicted"/>
<feature type="region of interest" description="Disordered" evidence="1">
    <location>
        <begin position="1"/>
        <end position="33"/>
    </location>
</feature>
<feature type="compositionally biased region" description="Basic and acidic residues" evidence="1">
    <location>
        <begin position="143"/>
        <end position="157"/>
    </location>
</feature>
<feature type="region of interest" description="Disordered" evidence="1">
    <location>
        <begin position="243"/>
        <end position="269"/>
    </location>
</feature>
<dbReference type="Proteomes" id="UP000807769">
    <property type="component" value="Unassembled WGS sequence"/>
</dbReference>
<evidence type="ECO:0000313" key="2">
    <source>
        <dbReference type="EMBL" id="KAG1818693.1"/>
    </source>
</evidence>
<dbReference type="RefSeq" id="XP_041194565.1">
    <property type="nucleotide sequence ID" value="XM_041328911.1"/>
</dbReference>
<dbReference type="OrthoDB" id="2688501at2759"/>
<dbReference type="GeneID" id="64622928"/>
<feature type="region of interest" description="Disordered" evidence="1">
    <location>
        <begin position="89"/>
        <end position="157"/>
    </location>
</feature>
<accession>A0A9P7EDQ7</accession>
<protein>
    <submittedName>
        <fullName evidence="2">Uncharacterized protein</fullName>
    </submittedName>
</protein>
<evidence type="ECO:0000256" key="1">
    <source>
        <dbReference type="SAM" id="MobiDB-lite"/>
    </source>
</evidence>
<dbReference type="EMBL" id="JABBWG010000011">
    <property type="protein sequence ID" value="KAG1818693.1"/>
    <property type="molecule type" value="Genomic_DNA"/>
</dbReference>
<feature type="compositionally biased region" description="Polar residues" evidence="1">
    <location>
        <begin position="259"/>
        <end position="269"/>
    </location>
</feature>
<evidence type="ECO:0000313" key="3">
    <source>
        <dbReference type="Proteomes" id="UP000807769"/>
    </source>
</evidence>
<organism evidence="2 3">
    <name type="scientific">Suillus subaureus</name>
    <dbReference type="NCBI Taxonomy" id="48587"/>
    <lineage>
        <taxon>Eukaryota</taxon>
        <taxon>Fungi</taxon>
        <taxon>Dikarya</taxon>
        <taxon>Basidiomycota</taxon>
        <taxon>Agaricomycotina</taxon>
        <taxon>Agaricomycetes</taxon>
        <taxon>Agaricomycetidae</taxon>
        <taxon>Boletales</taxon>
        <taxon>Suillineae</taxon>
        <taxon>Suillaceae</taxon>
        <taxon>Suillus</taxon>
    </lineage>
</organism>
<keyword evidence="3" id="KW-1185">Reference proteome</keyword>
<reference evidence="2" key="1">
    <citation type="journal article" date="2020" name="New Phytol.">
        <title>Comparative genomics reveals dynamic genome evolution in host specialist ectomycorrhizal fungi.</title>
        <authorList>
            <person name="Lofgren L.A."/>
            <person name="Nguyen N.H."/>
            <person name="Vilgalys R."/>
            <person name="Ruytinx J."/>
            <person name="Liao H.L."/>
            <person name="Branco S."/>
            <person name="Kuo A."/>
            <person name="LaButti K."/>
            <person name="Lipzen A."/>
            <person name="Andreopoulos W."/>
            <person name="Pangilinan J."/>
            <person name="Riley R."/>
            <person name="Hundley H."/>
            <person name="Na H."/>
            <person name="Barry K."/>
            <person name="Grigoriev I.V."/>
            <person name="Stajich J.E."/>
            <person name="Kennedy P.G."/>
        </authorList>
    </citation>
    <scope>NUCLEOTIDE SEQUENCE</scope>
    <source>
        <strain evidence="2">MN1</strain>
    </source>
</reference>